<evidence type="ECO:0008006" key="3">
    <source>
        <dbReference type="Google" id="ProtNLM"/>
    </source>
</evidence>
<dbReference type="KEGG" id="mpg:Theba_0347"/>
<gene>
    <name evidence="1" type="ORF">Theba_0347</name>
</gene>
<reference evidence="1 2" key="1">
    <citation type="journal article" date="2012" name="Genome Biol. Evol.">
        <title>Genome Sequence of the Mesophilic Thermotogales Bacterium Mesotoga prima MesG1.Ag.4.2 Reveals the Largest Thermotogales Genome To Date.</title>
        <authorList>
            <person name="Zhaxybayeva O."/>
            <person name="Swithers K.S."/>
            <person name="Foght J."/>
            <person name="Green A.G."/>
            <person name="Bruce D."/>
            <person name="Detter C."/>
            <person name="Han S."/>
            <person name="Teshima H."/>
            <person name="Han J."/>
            <person name="Woyke T."/>
            <person name="Pitluck S."/>
            <person name="Nolan M."/>
            <person name="Ivanova N."/>
            <person name="Pati A."/>
            <person name="Land M.L."/>
            <person name="Dlutek M."/>
            <person name="Doolittle W.F."/>
            <person name="Noll K.M."/>
            <person name="Nesbo C.L."/>
        </authorList>
    </citation>
    <scope>NUCLEOTIDE SEQUENCE [LARGE SCALE GENOMIC DNA]</scope>
    <source>
        <strain evidence="2">mesG1.Ag.4.2</strain>
    </source>
</reference>
<accession>I2F2C3</accession>
<dbReference type="EMBL" id="CP003532">
    <property type="protein sequence ID" value="AFK06076.1"/>
    <property type="molecule type" value="Genomic_DNA"/>
</dbReference>
<dbReference type="GeneID" id="87106201"/>
<name>I2F2C3_9BACT</name>
<dbReference type="HOGENOM" id="CLU_616492_0_0_0"/>
<proteinExistence type="predicted"/>
<dbReference type="RefSeq" id="WP_014730212.1">
    <property type="nucleotide sequence ID" value="NC_017934.1"/>
</dbReference>
<evidence type="ECO:0000313" key="2">
    <source>
        <dbReference type="Proteomes" id="UP000002881"/>
    </source>
</evidence>
<dbReference type="STRING" id="660470.Theba_0347"/>
<dbReference type="AlphaFoldDB" id="I2F2C3"/>
<evidence type="ECO:0000313" key="1">
    <source>
        <dbReference type="EMBL" id="AFK06076.1"/>
    </source>
</evidence>
<sequence precursor="true">MRRFMVLALLVIGALSVASVGTMSGRLPAQSHTVLIVEDLENNYNVSKKAVLMDMVLNQLAIEQLIAQYVEMLAYNNGLDPKDIYKAFDGDLGLAVWVDSEGTDRLVIVLGPTENPKALKAAIEKILPQLLPSEIELNIAVDQEYLFIGDIEQYAVTEKGFNLSLVTEGLTPGFAYFYSSVGDVVQKGSLWNEEGILIAEALSVPLSEETRERFSSALEGASVVELEAGYHLPLVSGFAKINDLSFLSDLNIEQLGLLPLELGELKIGTQDITEFSEEMTGEIMVDANISVDDIFASLMGSEGTTSGATDSVGYSYVLRAGYSGTLDDLKFRLEKADPDLKILVIENGLSIEDQYIWVSDGWLYVSSSNQVKITKELQEGAIVSDLEVYNELLKFSGSEGFARLFLDSGYILTGLMGVEIESGVLVNSQYVREIGGIRSTIVIK</sequence>
<dbReference type="Proteomes" id="UP000002881">
    <property type="component" value="Chromosome"/>
</dbReference>
<keyword evidence="2" id="KW-1185">Reference proteome</keyword>
<organism evidence="1 2">
    <name type="scientific">Mesotoga prima MesG1.Ag.4.2</name>
    <dbReference type="NCBI Taxonomy" id="660470"/>
    <lineage>
        <taxon>Bacteria</taxon>
        <taxon>Thermotogati</taxon>
        <taxon>Thermotogota</taxon>
        <taxon>Thermotogae</taxon>
        <taxon>Kosmotogales</taxon>
        <taxon>Kosmotogaceae</taxon>
        <taxon>Mesotoga</taxon>
    </lineage>
</organism>
<protein>
    <recommendedName>
        <fullName evidence="3">DUF3352 domain-containing protein</fullName>
    </recommendedName>
</protein>